<sequence>MKVLNFPSAKMPLHAVFRQISKQIDTTIQVTEHQTFLYNVPTHYLVWVAALSANKIYTMDELPFLLRDYPMPKDLRGALRGAKNLGLLHISGQDVSLTETGKTAQNIIPVDLSRWTQIHLIVKQRNAPTLAEYEPVAAEFLKLLLLKSPIVNMLIEALNSLPEKAVTFDKLAQTCDTLDHIRTVVFFFNPETVPLFSTEDGEIIWSKVDPAYYRSTTYLQYKSILKHAGILIATALGGSTSKNYMPEKDIWTLRISD</sequence>
<gene>
    <name evidence="1" type="ORF">MBHS_00092</name>
</gene>
<dbReference type="EMBL" id="FMSV02000032">
    <property type="protein sequence ID" value="SEH04247.1"/>
    <property type="molecule type" value="Genomic_DNA"/>
</dbReference>
<name>A0A1H6F273_9GAMM</name>
<dbReference type="Proteomes" id="UP000236724">
    <property type="component" value="Unassembled WGS sequence"/>
</dbReference>
<organism evidence="1 2">
    <name type="scientific">Candidatus Venteria ishoeyi</name>
    <dbReference type="NCBI Taxonomy" id="1899563"/>
    <lineage>
        <taxon>Bacteria</taxon>
        <taxon>Pseudomonadati</taxon>
        <taxon>Pseudomonadota</taxon>
        <taxon>Gammaproteobacteria</taxon>
        <taxon>Thiotrichales</taxon>
        <taxon>Thiotrichaceae</taxon>
        <taxon>Venteria</taxon>
    </lineage>
</organism>
<proteinExistence type="predicted"/>
<dbReference type="OrthoDB" id="581297at2"/>
<keyword evidence="2" id="KW-1185">Reference proteome</keyword>
<dbReference type="RefSeq" id="WP_103918335.1">
    <property type="nucleotide sequence ID" value="NZ_FMSV02000032.1"/>
</dbReference>
<reference evidence="1 2" key="1">
    <citation type="submission" date="2016-10" db="EMBL/GenBank/DDBJ databases">
        <authorList>
            <person name="de Groot N.N."/>
        </authorList>
    </citation>
    <scope>NUCLEOTIDE SEQUENCE [LARGE SCALE GENOMIC DNA]</scope>
    <source>
        <strain evidence="1">MBHS1</strain>
    </source>
</reference>
<accession>A0A1H6F273</accession>
<dbReference type="AlphaFoldDB" id="A0A1H6F273"/>
<evidence type="ECO:0000313" key="2">
    <source>
        <dbReference type="Proteomes" id="UP000236724"/>
    </source>
</evidence>
<protein>
    <submittedName>
        <fullName evidence="1">Uncharacterized protein</fullName>
    </submittedName>
</protein>
<evidence type="ECO:0000313" key="1">
    <source>
        <dbReference type="EMBL" id="SEH04247.1"/>
    </source>
</evidence>